<protein>
    <recommendedName>
        <fullName evidence="4">WXG100 family type VII secretion target</fullName>
    </recommendedName>
</protein>
<dbReference type="EMBL" id="CP003219">
    <property type="protein sequence ID" value="AEW92803.1"/>
    <property type="molecule type" value="Genomic_DNA"/>
</dbReference>
<dbReference type="HOGENOM" id="CLU_2025366_0_0_11"/>
<name>G8WNP1_STREN</name>
<dbReference type="STRING" id="1003195.SCATT_04320"/>
<dbReference type="Proteomes" id="UP000007842">
    <property type="component" value="Chromosome"/>
</dbReference>
<dbReference type="OrthoDB" id="3284120at2"/>
<evidence type="ECO:0000313" key="2">
    <source>
        <dbReference type="EMBL" id="AEW92803.1"/>
    </source>
</evidence>
<reference evidence="3" key="1">
    <citation type="submission" date="2011-12" db="EMBL/GenBank/DDBJ databases">
        <title>Complete genome sequence of Streptomyces cattleya strain DSM 46488.</title>
        <authorList>
            <person name="Ou H.-Y."/>
            <person name="Li P."/>
            <person name="Zhao C."/>
            <person name="O'Hagan D."/>
            <person name="Deng Z."/>
        </authorList>
    </citation>
    <scope>NUCLEOTIDE SEQUENCE [LARGE SCALE GENOMIC DNA]</scope>
    <source>
        <strain evidence="3">ATCC 35852 / DSM 46488 / JCM 4925 / NBRC 14057 / NRRL 8057</strain>
    </source>
</reference>
<dbReference type="RefSeq" id="WP_014627320.1">
    <property type="nucleotide sequence ID" value="NC_016111.1"/>
</dbReference>
<accession>G8WNP1</accession>
<gene>
    <name evidence="2" type="ordered locus">SCATT_04320</name>
</gene>
<organism evidence="2 3">
    <name type="scientific">Streptantibioticus cattleyicolor (strain ATCC 35852 / DSM 46488 / JCM 4925 / NBRC 14057 / NRRL 8057)</name>
    <name type="common">Streptomyces cattleya</name>
    <dbReference type="NCBI Taxonomy" id="1003195"/>
    <lineage>
        <taxon>Bacteria</taxon>
        <taxon>Bacillati</taxon>
        <taxon>Actinomycetota</taxon>
        <taxon>Actinomycetes</taxon>
        <taxon>Kitasatosporales</taxon>
        <taxon>Streptomycetaceae</taxon>
        <taxon>Streptantibioticus</taxon>
    </lineage>
</organism>
<evidence type="ECO:0008006" key="4">
    <source>
        <dbReference type="Google" id="ProtNLM"/>
    </source>
</evidence>
<dbReference type="KEGG" id="scy:SCATT_04320"/>
<keyword evidence="3" id="KW-1185">Reference proteome</keyword>
<evidence type="ECO:0000313" key="3">
    <source>
        <dbReference type="Proteomes" id="UP000007842"/>
    </source>
</evidence>
<feature type="region of interest" description="Disordered" evidence="1">
    <location>
        <begin position="99"/>
        <end position="122"/>
    </location>
</feature>
<evidence type="ECO:0000256" key="1">
    <source>
        <dbReference type="SAM" id="MobiDB-lite"/>
    </source>
</evidence>
<proteinExistence type="predicted"/>
<dbReference type="Gene3D" id="1.10.287.1060">
    <property type="entry name" value="ESAT-6-like"/>
    <property type="match status" value="1"/>
</dbReference>
<sequence length="122" mass="13179">MADDQQQSSDTTVHVDTVRLKSAAEKLKALGERLQAAGQKLDLDSSRLGHPWGDDKTGGKFYDKYKDPHSQLIDAGLYGGSGLMDSADQITEMIKAYEDTEEQNTATGRRLSGTLDSTSGGQ</sequence>
<dbReference type="AlphaFoldDB" id="G8WNP1"/>
<dbReference type="eggNOG" id="ENOG502ZD8D">
    <property type="taxonomic scope" value="Bacteria"/>
</dbReference>
<dbReference type="PATRIC" id="fig|1003195.29.peg.427"/>